<dbReference type="GO" id="GO:0000981">
    <property type="term" value="F:DNA-binding transcription factor activity, RNA polymerase II-specific"/>
    <property type="evidence" value="ECO:0007669"/>
    <property type="project" value="InterPro"/>
</dbReference>
<evidence type="ECO:0000256" key="3">
    <source>
        <dbReference type="ARBA" id="ARBA00022833"/>
    </source>
</evidence>
<keyword evidence="4" id="KW-0805">Transcription regulation</keyword>
<feature type="domain" description="Xylanolytic transcriptional activator regulatory" evidence="8">
    <location>
        <begin position="298"/>
        <end position="364"/>
    </location>
</feature>
<gene>
    <name evidence="9" type="ORF">INT48_003915</name>
</gene>
<dbReference type="PANTHER" id="PTHR31313">
    <property type="entry name" value="TY1 ENHANCER ACTIVATOR"/>
    <property type="match status" value="1"/>
</dbReference>
<evidence type="ECO:0000259" key="8">
    <source>
        <dbReference type="SMART" id="SM00906"/>
    </source>
</evidence>
<name>A0A8H7SLQ8_9FUNG</name>
<keyword evidence="5" id="KW-0238">DNA-binding</keyword>
<keyword evidence="2" id="KW-0479">Metal-binding</keyword>
<dbReference type="AlphaFoldDB" id="A0A8H7SLQ8"/>
<dbReference type="GO" id="GO:0008270">
    <property type="term" value="F:zinc ion binding"/>
    <property type="evidence" value="ECO:0007669"/>
    <property type="project" value="InterPro"/>
</dbReference>
<dbReference type="Gene3D" id="4.10.240.10">
    <property type="entry name" value="Zn(2)-C6 fungal-type DNA-binding domain"/>
    <property type="match status" value="1"/>
</dbReference>
<evidence type="ECO:0000256" key="1">
    <source>
        <dbReference type="ARBA" id="ARBA00004123"/>
    </source>
</evidence>
<accession>A0A8H7SLQ8</accession>
<comment type="subcellular location">
    <subcellularLocation>
        <location evidence="1">Nucleus</location>
    </subcellularLocation>
</comment>
<proteinExistence type="predicted"/>
<dbReference type="Pfam" id="PF00172">
    <property type="entry name" value="Zn_clus"/>
    <property type="match status" value="1"/>
</dbReference>
<dbReference type="EMBL" id="JAEPRE010000119">
    <property type="protein sequence ID" value="KAG2232225.1"/>
    <property type="molecule type" value="Genomic_DNA"/>
</dbReference>
<sequence>MEGGGLFSLRNKTLGVKCDGVQPCGRCKKSNAECVFAKLPPKRGPPKQYMENLENRLQRVEKALKSVTAPVRKVFGDTMNEKKSIIPEVSPFNKRCVSYSAPYTSDLQIERFTINEIGQAVYVNDLKSRVDRIPKDYHNDTQSDVSDSPISSATASFFHTPPSIITTYVSSELPIPEHLSSRHIISEVQPLTEVYFDHVHKYVPMIHKPSFLKQMHSTTNPPSRFLLYAMCAVASRWSPDCISSIKNNGAPAGYVYYQRALELLDDFIDSPRVTTIQGLILLVKYQEYLQRTGYFHRSYFYLGMAVRMCFDLGISQSDNDSETKRRTFWVTFMYDLLMSIEQGHTTYFQVQKCKTGFPLVTGEEGPALEELVTNQNIFIQLGKVLSEIYVMSRSITKRQELQGDKRSHEQTIEEQARLFSLHTHLENFLYEVPPTLIYPPTQDTESYPAEKQVIGDPFIGFLHMTYHFSVILLHRTYTSLSPPKTEYNFITYPHRKLCATSASNITTIAETLYEMYPSYTFSYPTRGVQHTIHCLAMASTIHKYEMMHSEDETTRESAKQQYMLTLNIMQQLSNQSPSIEVSNYFNQPTPMVEKRMSAPMYHNFR</sequence>
<keyword evidence="6" id="KW-0804">Transcription</keyword>
<evidence type="ECO:0000313" key="10">
    <source>
        <dbReference type="Proteomes" id="UP000613177"/>
    </source>
</evidence>
<evidence type="ECO:0000313" key="9">
    <source>
        <dbReference type="EMBL" id="KAG2232225.1"/>
    </source>
</evidence>
<dbReference type="SMART" id="SM00906">
    <property type="entry name" value="Fungal_trans"/>
    <property type="match status" value="1"/>
</dbReference>
<evidence type="ECO:0000256" key="4">
    <source>
        <dbReference type="ARBA" id="ARBA00023015"/>
    </source>
</evidence>
<dbReference type="GO" id="GO:0003677">
    <property type="term" value="F:DNA binding"/>
    <property type="evidence" value="ECO:0007669"/>
    <property type="project" value="UniProtKB-KW"/>
</dbReference>
<dbReference type="InterPro" id="IPR051615">
    <property type="entry name" value="Transcr_Regulatory_Elem"/>
</dbReference>
<keyword evidence="3" id="KW-0862">Zinc</keyword>
<dbReference type="CDD" id="cd12148">
    <property type="entry name" value="fungal_TF_MHR"/>
    <property type="match status" value="1"/>
</dbReference>
<reference evidence="9" key="1">
    <citation type="submission" date="2021-01" db="EMBL/GenBank/DDBJ databases">
        <title>Metabolic potential, ecology and presence of endohyphal bacteria is reflected in genomic diversity of Mucoromycotina.</title>
        <authorList>
            <person name="Muszewska A."/>
            <person name="Okrasinska A."/>
            <person name="Steczkiewicz K."/>
            <person name="Drgas O."/>
            <person name="Orlowska M."/>
            <person name="Perlinska-Lenart U."/>
            <person name="Aleksandrzak-Piekarczyk T."/>
            <person name="Szatraj K."/>
            <person name="Zielenkiewicz U."/>
            <person name="Pilsyk S."/>
            <person name="Malc E."/>
            <person name="Mieczkowski P."/>
            <person name="Kruszewska J.S."/>
            <person name="Biernat P."/>
            <person name="Pawlowska J."/>
        </authorList>
    </citation>
    <scope>NUCLEOTIDE SEQUENCE</scope>
    <source>
        <strain evidence="9">WA0000018081</strain>
    </source>
</reference>
<comment type="caution">
    <text evidence="9">The sequence shown here is derived from an EMBL/GenBank/DDBJ whole genome shotgun (WGS) entry which is preliminary data.</text>
</comment>
<evidence type="ECO:0000256" key="5">
    <source>
        <dbReference type="ARBA" id="ARBA00023125"/>
    </source>
</evidence>
<dbReference type="CDD" id="cd00067">
    <property type="entry name" value="GAL4"/>
    <property type="match status" value="1"/>
</dbReference>
<keyword evidence="7" id="KW-0539">Nucleus</keyword>
<protein>
    <recommendedName>
        <fullName evidence="8">Xylanolytic transcriptional activator regulatory domain-containing protein</fullName>
    </recommendedName>
</protein>
<dbReference type="GO" id="GO:0005634">
    <property type="term" value="C:nucleus"/>
    <property type="evidence" value="ECO:0007669"/>
    <property type="project" value="UniProtKB-SubCell"/>
</dbReference>
<dbReference type="Pfam" id="PF04082">
    <property type="entry name" value="Fungal_trans"/>
    <property type="match status" value="1"/>
</dbReference>
<evidence type="ECO:0000256" key="6">
    <source>
        <dbReference type="ARBA" id="ARBA00023163"/>
    </source>
</evidence>
<organism evidence="9 10">
    <name type="scientific">Thamnidium elegans</name>
    <dbReference type="NCBI Taxonomy" id="101142"/>
    <lineage>
        <taxon>Eukaryota</taxon>
        <taxon>Fungi</taxon>
        <taxon>Fungi incertae sedis</taxon>
        <taxon>Mucoromycota</taxon>
        <taxon>Mucoromycotina</taxon>
        <taxon>Mucoromycetes</taxon>
        <taxon>Mucorales</taxon>
        <taxon>Mucorineae</taxon>
        <taxon>Mucoraceae</taxon>
        <taxon>Thamnidium</taxon>
    </lineage>
</organism>
<evidence type="ECO:0000256" key="7">
    <source>
        <dbReference type="ARBA" id="ARBA00023242"/>
    </source>
</evidence>
<dbReference type="SUPFAM" id="SSF57701">
    <property type="entry name" value="Zn2/Cys6 DNA-binding domain"/>
    <property type="match status" value="1"/>
</dbReference>
<dbReference type="GO" id="GO:0006351">
    <property type="term" value="P:DNA-templated transcription"/>
    <property type="evidence" value="ECO:0007669"/>
    <property type="project" value="InterPro"/>
</dbReference>
<keyword evidence="10" id="KW-1185">Reference proteome</keyword>
<evidence type="ECO:0000256" key="2">
    <source>
        <dbReference type="ARBA" id="ARBA00022723"/>
    </source>
</evidence>
<dbReference type="PANTHER" id="PTHR31313:SF81">
    <property type="entry name" value="TY1 ENHANCER ACTIVATOR"/>
    <property type="match status" value="1"/>
</dbReference>
<dbReference type="InterPro" id="IPR007219">
    <property type="entry name" value="XnlR_reg_dom"/>
</dbReference>
<dbReference type="InterPro" id="IPR001138">
    <property type="entry name" value="Zn2Cys6_DnaBD"/>
</dbReference>
<dbReference type="Proteomes" id="UP000613177">
    <property type="component" value="Unassembled WGS sequence"/>
</dbReference>
<dbReference type="InterPro" id="IPR036864">
    <property type="entry name" value="Zn2-C6_fun-type_DNA-bd_sf"/>
</dbReference>